<accession>A0ABZ3CQI1</accession>
<keyword evidence="7 9" id="KW-0630">Potassium</keyword>
<dbReference type="Gene3D" id="3.40.1190.20">
    <property type="match status" value="1"/>
</dbReference>
<feature type="binding site" evidence="9">
    <location>
        <begin position="16"/>
        <end position="18"/>
    </location>
    <ligand>
        <name>substrate</name>
    </ligand>
</feature>
<dbReference type="Proteomes" id="UP001453229">
    <property type="component" value="Chromosome"/>
</dbReference>
<keyword evidence="2 9" id="KW-0479">Metal-binding</keyword>
<evidence type="ECO:0000256" key="3">
    <source>
        <dbReference type="ARBA" id="ARBA00022741"/>
    </source>
</evidence>
<feature type="binding site" evidence="9">
    <location>
        <position position="287"/>
    </location>
    <ligand>
        <name>K(+)</name>
        <dbReference type="ChEBI" id="CHEBI:29103"/>
    </ligand>
</feature>
<sequence length="315" mass="33135">MMATEIPGIYNYGSINIDHVYRVPHLVRPGETLSSTSLHQVLGGKGANQSLALARAGGRVAHWGRLHEGDRWALEPLTRAGVDTADIELIDGASGHALIQVDDDAENAIILYPGANHGFDDGCLEALVGSAVPGSWILLQNECNDAGKMLRLAADNGLSIAFNPAPLSAEIAGLPLDLCQLLFLNRGEAAALVGEEESVDSDTLLEALATRLPNVEIVLTLGGQGACHQHRGERVMLAAHKVEAIDTTAAGDTFIGYFMAARQRGDEVEQALRLATTASALCVQKAGAEPSIPDADAVEKAMTTLPALPAERSTL</sequence>
<keyword evidence="1 9" id="KW-0808">Transferase</keyword>
<protein>
    <recommendedName>
        <fullName evidence="9">Ribokinase</fullName>
        <shortName evidence="9">RK</shortName>
        <ecNumber evidence="9">2.7.1.15</ecNumber>
    </recommendedName>
</protein>
<keyword evidence="4 9" id="KW-0418">Kinase</keyword>
<dbReference type="PANTHER" id="PTHR10584">
    <property type="entry name" value="SUGAR KINASE"/>
    <property type="match status" value="1"/>
</dbReference>
<dbReference type="PRINTS" id="PR00990">
    <property type="entry name" value="RIBOKINASE"/>
</dbReference>
<dbReference type="EMBL" id="CP151919">
    <property type="protein sequence ID" value="XAD53407.1"/>
    <property type="molecule type" value="Genomic_DNA"/>
</dbReference>
<feature type="binding site" evidence="9">
    <location>
        <position position="291"/>
    </location>
    <ligand>
        <name>K(+)</name>
        <dbReference type="ChEBI" id="CHEBI:29103"/>
    </ligand>
</feature>
<feature type="binding site" evidence="9">
    <location>
        <begin position="251"/>
        <end position="252"/>
    </location>
    <ligand>
        <name>ATP</name>
        <dbReference type="ChEBI" id="CHEBI:30616"/>
    </ligand>
</feature>
<dbReference type="GO" id="GO:0004747">
    <property type="term" value="F:ribokinase activity"/>
    <property type="evidence" value="ECO:0007669"/>
    <property type="project" value="UniProtKB-EC"/>
</dbReference>
<organism evidence="11 12">
    <name type="scientific">Salinicola lusitanus</name>
    <dbReference type="NCBI Taxonomy" id="1949085"/>
    <lineage>
        <taxon>Bacteria</taxon>
        <taxon>Pseudomonadati</taxon>
        <taxon>Pseudomonadota</taxon>
        <taxon>Gammaproteobacteria</taxon>
        <taxon>Oceanospirillales</taxon>
        <taxon>Halomonadaceae</taxon>
        <taxon>Salinicola</taxon>
    </lineage>
</organism>
<feature type="binding site" evidence="9">
    <location>
        <position position="142"/>
    </location>
    <ligand>
        <name>substrate</name>
    </ligand>
</feature>
<dbReference type="CDD" id="cd01174">
    <property type="entry name" value="ribokinase"/>
    <property type="match status" value="1"/>
</dbReference>
<comment type="activity regulation">
    <text evidence="9">Activated by a monovalent cation that binds near, but not in, the active site. The most likely occupant of the site in vivo is potassium. Ion binding induces a conformational change that may alter substrate affinity.</text>
</comment>
<comment type="catalytic activity">
    <reaction evidence="9">
        <text>D-ribose + ATP = D-ribose 5-phosphate + ADP + H(+)</text>
        <dbReference type="Rhea" id="RHEA:13697"/>
        <dbReference type="ChEBI" id="CHEBI:15378"/>
        <dbReference type="ChEBI" id="CHEBI:30616"/>
        <dbReference type="ChEBI" id="CHEBI:47013"/>
        <dbReference type="ChEBI" id="CHEBI:78346"/>
        <dbReference type="ChEBI" id="CHEBI:456216"/>
        <dbReference type="EC" id="2.7.1.15"/>
    </reaction>
</comment>
<feature type="binding site" evidence="9">
    <location>
        <position position="248"/>
    </location>
    <ligand>
        <name>K(+)</name>
        <dbReference type="ChEBI" id="CHEBI:29103"/>
    </ligand>
</feature>
<evidence type="ECO:0000256" key="2">
    <source>
        <dbReference type="ARBA" id="ARBA00022723"/>
    </source>
</evidence>
<keyword evidence="9" id="KW-0963">Cytoplasm</keyword>
<keyword evidence="6 9" id="KW-0460">Magnesium</keyword>
<feature type="binding site" evidence="9">
    <location>
        <position position="185"/>
    </location>
    <ligand>
        <name>ATP</name>
        <dbReference type="ChEBI" id="CHEBI:30616"/>
    </ligand>
</feature>
<evidence type="ECO:0000256" key="9">
    <source>
        <dbReference type="HAMAP-Rule" id="MF_01987"/>
    </source>
</evidence>
<evidence type="ECO:0000256" key="4">
    <source>
        <dbReference type="ARBA" id="ARBA00022777"/>
    </source>
</evidence>
<comment type="pathway">
    <text evidence="9">Carbohydrate metabolism; D-ribose degradation; D-ribose 5-phosphate from beta-D-ribopyranose: step 2/2.</text>
</comment>
<evidence type="ECO:0000256" key="5">
    <source>
        <dbReference type="ARBA" id="ARBA00022840"/>
    </source>
</evidence>
<dbReference type="PANTHER" id="PTHR10584:SF166">
    <property type="entry name" value="RIBOKINASE"/>
    <property type="match status" value="1"/>
</dbReference>
<keyword evidence="5 9" id="KW-0067">ATP-binding</keyword>
<dbReference type="Pfam" id="PF00294">
    <property type="entry name" value="PfkB"/>
    <property type="match status" value="1"/>
</dbReference>
<evidence type="ECO:0000259" key="10">
    <source>
        <dbReference type="Pfam" id="PF00294"/>
    </source>
</evidence>
<keyword evidence="8 9" id="KW-0119">Carbohydrate metabolism</keyword>
<evidence type="ECO:0000256" key="7">
    <source>
        <dbReference type="ARBA" id="ARBA00022958"/>
    </source>
</evidence>
<feature type="binding site" evidence="9">
    <location>
        <begin position="220"/>
        <end position="225"/>
    </location>
    <ligand>
        <name>ATP</name>
        <dbReference type="ChEBI" id="CHEBI:30616"/>
    </ligand>
</feature>
<dbReference type="EC" id="2.7.1.15" evidence="9"/>
<feature type="binding site" evidence="9">
    <location>
        <position position="252"/>
    </location>
    <ligand>
        <name>substrate</name>
    </ligand>
</feature>
<comment type="similarity">
    <text evidence="9">Belongs to the carbohydrate kinase PfkB family. Ribokinase subfamily.</text>
</comment>
<dbReference type="RefSeq" id="WP_342594490.1">
    <property type="nucleotide sequence ID" value="NZ_CP151919.1"/>
</dbReference>
<keyword evidence="3 9" id="KW-0547">Nucleotide-binding</keyword>
<feature type="binding site" evidence="9">
    <location>
        <position position="285"/>
    </location>
    <ligand>
        <name>K(+)</name>
        <dbReference type="ChEBI" id="CHEBI:29103"/>
    </ligand>
</feature>
<comment type="cofactor">
    <cofactor evidence="9">
        <name>Mg(2+)</name>
        <dbReference type="ChEBI" id="CHEBI:18420"/>
    </cofactor>
    <text evidence="9">Requires a divalent cation, most likely magnesium in vivo, as an electrophilic catalyst to aid phosphoryl group transfer. It is the chelate of the metal and the nucleotide that is the actual substrate.</text>
</comment>
<name>A0ABZ3CQI1_9GAMM</name>
<gene>
    <name evidence="9" type="primary">rbsK</name>
    <name evidence="11" type="ORF">AAGT95_16385</name>
</gene>
<evidence type="ECO:0000256" key="1">
    <source>
        <dbReference type="ARBA" id="ARBA00022679"/>
    </source>
</evidence>
<comment type="caution">
    <text evidence="9">Lacks conserved residue(s) required for the propagation of feature annotation.</text>
</comment>
<feature type="active site" description="Proton acceptor" evidence="9">
    <location>
        <position position="252"/>
    </location>
</feature>
<proteinExistence type="inferred from homology"/>
<dbReference type="HAMAP" id="MF_01987">
    <property type="entry name" value="Ribokinase"/>
    <property type="match status" value="1"/>
</dbReference>
<dbReference type="InterPro" id="IPR002139">
    <property type="entry name" value="Ribo/fructo_kinase"/>
</dbReference>
<reference evidence="11 12" key="1">
    <citation type="submission" date="2024-04" db="EMBL/GenBank/DDBJ databases">
        <title>Salinicola lusitanus LLJ914,a marine bacterium isolated from the Okinawa Trough.</title>
        <authorList>
            <person name="Li J."/>
        </authorList>
    </citation>
    <scope>NUCLEOTIDE SEQUENCE [LARGE SCALE GENOMIC DNA]</scope>
    <source>
        <strain evidence="11 12">LLJ914</strain>
    </source>
</reference>
<dbReference type="InterPro" id="IPR011611">
    <property type="entry name" value="PfkB_dom"/>
</dbReference>
<keyword evidence="12" id="KW-1185">Reference proteome</keyword>
<comment type="function">
    <text evidence="9">Catalyzes the phosphorylation of ribose at O-5 in a reaction requiring ATP and magnesium. The resulting D-ribose-5-phosphate can then be used either for sythesis of nucleotides, histidine, and tryptophan, or as a component of the pentose phosphate pathway.</text>
</comment>
<dbReference type="InterPro" id="IPR011877">
    <property type="entry name" value="Ribokinase"/>
</dbReference>
<dbReference type="InterPro" id="IPR029056">
    <property type="entry name" value="Ribokinase-like"/>
</dbReference>
<feature type="binding site" evidence="9">
    <location>
        <position position="246"/>
    </location>
    <ligand>
        <name>K(+)</name>
        <dbReference type="ChEBI" id="CHEBI:29103"/>
    </ligand>
</feature>
<feature type="binding site" evidence="9">
    <location>
        <begin position="44"/>
        <end position="48"/>
    </location>
    <ligand>
        <name>substrate</name>
    </ligand>
</feature>
<evidence type="ECO:0000313" key="12">
    <source>
        <dbReference type="Proteomes" id="UP001453229"/>
    </source>
</evidence>
<feature type="binding site" evidence="9">
    <location>
        <position position="282"/>
    </location>
    <ligand>
        <name>K(+)</name>
        <dbReference type="ChEBI" id="CHEBI:29103"/>
    </ligand>
</feature>
<comment type="subcellular location">
    <subcellularLocation>
        <location evidence="9">Cytoplasm</location>
    </subcellularLocation>
</comment>
<dbReference type="SUPFAM" id="SSF53613">
    <property type="entry name" value="Ribokinase-like"/>
    <property type="match status" value="1"/>
</dbReference>
<evidence type="ECO:0000256" key="8">
    <source>
        <dbReference type="ARBA" id="ARBA00023277"/>
    </source>
</evidence>
<feature type="domain" description="Carbohydrate kinase PfkB" evidence="10">
    <location>
        <begin position="12"/>
        <end position="294"/>
    </location>
</feature>
<evidence type="ECO:0000256" key="6">
    <source>
        <dbReference type="ARBA" id="ARBA00022842"/>
    </source>
</evidence>
<comment type="subunit">
    <text evidence="9">Homodimer.</text>
</comment>
<evidence type="ECO:0000313" key="11">
    <source>
        <dbReference type="EMBL" id="XAD53407.1"/>
    </source>
</evidence>